<comment type="pathway">
    <text evidence="1 8">Amino-acid biosynthesis; L-isoleucine biosynthesis; L-isoleucine from 2-oxobutanoate: step 1/4.</text>
</comment>
<dbReference type="EMBL" id="DVHU01000008">
    <property type="protein sequence ID" value="HIR91942.1"/>
    <property type="molecule type" value="Genomic_DNA"/>
</dbReference>
<evidence type="ECO:0000256" key="8">
    <source>
        <dbReference type="RuleBase" id="RU368092"/>
    </source>
</evidence>
<evidence type="ECO:0000256" key="2">
    <source>
        <dbReference type="ARBA" id="ARBA00005025"/>
    </source>
</evidence>
<dbReference type="NCBIfam" id="TIGR00119">
    <property type="entry name" value="acolac_sm"/>
    <property type="match status" value="1"/>
</dbReference>
<evidence type="ECO:0000256" key="6">
    <source>
        <dbReference type="ARBA" id="ARBA00023304"/>
    </source>
</evidence>
<comment type="function">
    <text evidence="8">Catalyzes the conversion of 2 pyruvate molecules into acetolactate in the first common step of the biosynthetic pathway of the branched-amino acids such as leucine, isoleucine, and valine.</text>
</comment>
<dbReference type="NCBIfam" id="NF008864">
    <property type="entry name" value="PRK11895.1"/>
    <property type="match status" value="1"/>
</dbReference>
<comment type="subunit">
    <text evidence="4 8">Dimer of large and small chains.</text>
</comment>
<dbReference type="FunFam" id="3.30.70.260:FF:000001">
    <property type="entry name" value="Acetolactate synthase, small subunit"/>
    <property type="match status" value="1"/>
</dbReference>
<gene>
    <name evidence="10" type="primary">ilvN</name>
    <name evidence="10" type="ORF">IAB98_00800</name>
</gene>
<comment type="similarity">
    <text evidence="3 8">Belongs to the acetolactate synthase small subunit family.</text>
</comment>
<dbReference type="InterPro" id="IPR027271">
    <property type="entry name" value="Acetolactate_synth/TF_NikR_C"/>
</dbReference>
<dbReference type="InterPro" id="IPR039557">
    <property type="entry name" value="AHAS_ACT"/>
</dbReference>
<dbReference type="CDD" id="cd04878">
    <property type="entry name" value="ACT_AHAS"/>
    <property type="match status" value="1"/>
</dbReference>
<dbReference type="EC" id="2.2.1.6" evidence="8"/>
<organism evidence="10 11">
    <name type="scientific">Candidatus Egerieimonas intestinavium</name>
    <dbReference type="NCBI Taxonomy" id="2840777"/>
    <lineage>
        <taxon>Bacteria</taxon>
        <taxon>Bacillati</taxon>
        <taxon>Bacillota</taxon>
        <taxon>Clostridia</taxon>
        <taxon>Lachnospirales</taxon>
        <taxon>Lachnospiraceae</taxon>
        <taxon>Lachnospiraceae incertae sedis</taxon>
        <taxon>Candidatus Egerieimonas</taxon>
    </lineage>
</organism>
<evidence type="ECO:0000256" key="7">
    <source>
        <dbReference type="ARBA" id="ARBA00048670"/>
    </source>
</evidence>
<dbReference type="Pfam" id="PF22629">
    <property type="entry name" value="ACT_AHAS_ss"/>
    <property type="match status" value="1"/>
</dbReference>
<dbReference type="AlphaFoldDB" id="A0A9D1EHV3"/>
<evidence type="ECO:0000256" key="3">
    <source>
        <dbReference type="ARBA" id="ARBA00006341"/>
    </source>
</evidence>
<evidence type="ECO:0000256" key="5">
    <source>
        <dbReference type="ARBA" id="ARBA00022605"/>
    </source>
</evidence>
<comment type="caution">
    <text evidence="10">The sequence shown here is derived from an EMBL/GenBank/DDBJ whole genome shotgun (WGS) entry which is preliminary data.</text>
</comment>
<keyword evidence="8 10" id="KW-0808">Transferase</keyword>
<dbReference type="InterPro" id="IPR045865">
    <property type="entry name" value="ACT-like_dom_sf"/>
</dbReference>
<keyword evidence="5 8" id="KW-0028">Amino-acid biosynthesis</keyword>
<dbReference type="PROSITE" id="PS51671">
    <property type="entry name" value="ACT"/>
    <property type="match status" value="1"/>
</dbReference>
<dbReference type="InterPro" id="IPR019455">
    <property type="entry name" value="Acetolactate_synth_ssu_C"/>
</dbReference>
<proteinExistence type="inferred from homology"/>
<dbReference type="GO" id="GO:0005829">
    <property type="term" value="C:cytosol"/>
    <property type="evidence" value="ECO:0007669"/>
    <property type="project" value="TreeGrafter"/>
</dbReference>
<comment type="catalytic activity">
    <reaction evidence="7 8">
        <text>2 pyruvate + H(+) = (2S)-2-acetolactate + CO2</text>
        <dbReference type="Rhea" id="RHEA:25249"/>
        <dbReference type="ChEBI" id="CHEBI:15361"/>
        <dbReference type="ChEBI" id="CHEBI:15378"/>
        <dbReference type="ChEBI" id="CHEBI:16526"/>
        <dbReference type="ChEBI" id="CHEBI:58476"/>
        <dbReference type="EC" id="2.2.1.6"/>
    </reaction>
</comment>
<dbReference type="PANTHER" id="PTHR30239">
    <property type="entry name" value="ACETOLACTATE SYNTHASE SMALL SUBUNIT"/>
    <property type="match status" value="1"/>
</dbReference>
<dbReference type="FunFam" id="3.30.70.1150:FF:000001">
    <property type="entry name" value="Acetolactate synthase small subunit"/>
    <property type="match status" value="1"/>
</dbReference>
<feature type="domain" description="ACT" evidence="9">
    <location>
        <begin position="4"/>
        <end position="78"/>
    </location>
</feature>
<evidence type="ECO:0000259" key="9">
    <source>
        <dbReference type="PROSITE" id="PS51671"/>
    </source>
</evidence>
<evidence type="ECO:0000256" key="1">
    <source>
        <dbReference type="ARBA" id="ARBA00004974"/>
    </source>
</evidence>
<dbReference type="Proteomes" id="UP000886841">
    <property type="component" value="Unassembled WGS sequence"/>
</dbReference>
<reference evidence="10" key="1">
    <citation type="submission" date="2020-10" db="EMBL/GenBank/DDBJ databases">
        <authorList>
            <person name="Gilroy R."/>
        </authorList>
    </citation>
    <scope>NUCLEOTIDE SEQUENCE</scope>
    <source>
        <strain evidence="10">ChiSxjej1B13-7041</strain>
    </source>
</reference>
<dbReference type="SUPFAM" id="SSF55021">
    <property type="entry name" value="ACT-like"/>
    <property type="match status" value="2"/>
</dbReference>
<evidence type="ECO:0000313" key="10">
    <source>
        <dbReference type="EMBL" id="HIR91942.1"/>
    </source>
</evidence>
<dbReference type="GO" id="GO:0009099">
    <property type="term" value="P:L-valine biosynthetic process"/>
    <property type="evidence" value="ECO:0007669"/>
    <property type="project" value="UniProtKB-UniRule"/>
</dbReference>
<dbReference type="GO" id="GO:0003984">
    <property type="term" value="F:acetolactate synthase activity"/>
    <property type="evidence" value="ECO:0007669"/>
    <property type="project" value="UniProtKB-UniRule"/>
</dbReference>
<accession>A0A9D1EHV3</accession>
<keyword evidence="6 8" id="KW-0100">Branched-chain amino acid biosynthesis</keyword>
<dbReference type="GO" id="GO:0009097">
    <property type="term" value="P:isoleucine biosynthetic process"/>
    <property type="evidence" value="ECO:0007669"/>
    <property type="project" value="UniProtKB-UniRule"/>
</dbReference>
<dbReference type="InterPro" id="IPR004789">
    <property type="entry name" value="Acetalactate_synth_ssu"/>
</dbReference>
<dbReference type="Gene3D" id="3.30.70.1150">
    <property type="entry name" value="ACT-like. Chain A, domain 2"/>
    <property type="match status" value="1"/>
</dbReference>
<sequence length="165" mass="18375">MRRVLSILVDNTAGVLSRVSGLFSRRGYNIKSLTVGETADPNYSRMTVVCSGDDVVLEQITRQLRKLVDVKDIKVLEPEESVSRELIMVKMRVEESMRESVLSLTNIFRAKIVDVGRDSMIVELTGTESKLEAFMSLLIGSYEILEVARTGITGLSRGSGDVRYL</sequence>
<reference evidence="10" key="2">
    <citation type="journal article" date="2021" name="PeerJ">
        <title>Extensive microbial diversity within the chicken gut microbiome revealed by metagenomics and culture.</title>
        <authorList>
            <person name="Gilroy R."/>
            <person name="Ravi A."/>
            <person name="Getino M."/>
            <person name="Pursley I."/>
            <person name="Horton D.L."/>
            <person name="Alikhan N.F."/>
            <person name="Baker D."/>
            <person name="Gharbi K."/>
            <person name="Hall N."/>
            <person name="Watson M."/>
            <person name="Adriaenssens E.M."/>
            <person name="Foster-Nyarko E."/>
            <person name="Jarju S."/>
            <person name="Secka A."/>
            <person name="Antonio M."/>
            <person name="Oren A."/>
            <person name="Chaudhuri R.R."/>
            <person name="La Ragione R."/>
            <person name="Hildebrand F."/>
            <person name="Pallen M.J."/>
        </authorList>
    </citation>
    <scope>NUCLEOTIDE SEQUENCE</scope>
    <source>
        <strain evidence="10">ChiSxjej1B13-7041</strain>
    </source>
</reference>
<dbReference type="PANTHER" id="PTHR30239:SF0">
    <property type="entry name" value="ACETOLACTATE SYNTHASE SMALL SUBUNIT 1, CHLOROPLASTIC"/>
    <property type="match status" value="1"/>
</dbReference>
<evidence type="ECO:0000313" key="11">
    <source>
        <dbReference type="Proteomes" id="UP000886841"/>
    </source>
</evidence>
<protein>
    <recommendedName>
        <fullName evidence="8">Acetolactate synthase small subunit</fullName>
        <shortName evidence="8">AHAS</shortName>
        <shortName evidence="8">ALS</shortName>
        <ecNumber evidence="8">2.2.1.6</ecNumber>
    </recommendedName>
    <alternativeName>
        <fullName evidence="8">Acetohydroxy-acid synthase small subunit</fullName>
    </alternativeName>
</protein>
<dbReference type="InterPro" id="IPR054480">
    <property type="entry name" value="AHAS_small-like_ACT"/>
</dbReference>
<dbReference type="GO" id="GO:1990610">
    <property type="term" value="F:acetolactate synthase regulator activity"/>
    <property type="evidence" value="ECO:0007669"/>
    <property type="project" value="UniProtKB-UniRule"/>
</dbReference>
<name>A0A9D1EHV3_9FIRM</name>
<comment type="pathway">
    <text evidence="2 8">Amino-acid biosynthesis; L-valine biosynthesis; L-valine from pyruvate: step 1/4.</text>
</comment>
<evidence type="ECO:0000256" key="4">
    <source>
        <dbReference type="ARBA" id="ARBA00011744"/>
    </source>
</evidence>
<dbReference type="InterPro" id="IPR002912">
    <property type="entry name" value="ACT_dom"/>
</dbReference>
<dbReference type="Pfam" id="PF10369">
    <property type="entry name" value="ALS_ss_C"/>
    <property type="match status" value="1"/>
</dbReference>
<dbReference type="Gene3D" id="3.30.70.260">
    <property type="match status" value="1"/>
</dbReference>